<name>A0AAE0NQE2_9PEZI</name>
<evidence type="ECO:0000256" key="1">
    <source>
        <dbReference type="ARBA" id="ARBA00022630"/>
    </source>
</evidence>
<gene>
    <name evidence="6" type="ORF">B0H63DRAFT_433496</name>
</gene>
<evidence type="ECO:0000256" key="2">
    <source>
        <dbReference type="ARBA" id="ARBA00022827"/>
    </source>
</evidence>
<dbReference type="Gene3D" id="3.50.50.60">
    <property type="entry name" value="FAD/NAD(P)-binding domain"/>
    <property type="match status" value="1"/>
</dbReference>
<dbReference type="Pfam" id="PF01494">
    <property type="entry name" value="FAD_binding_3"/>
    <property type="match status" value="1"/>
</dbReference>
<evidence type="ECO:0000313" key="6">
    <source>
        <dbReference type="EMBL" id="KAK3385730.1"/>
    </source>
</evidence>
<evidence type="ECO:0000256" key="4">
    <source>
        <dbReference type="ARBA" id="ARBA00023033"/>
    </source>
</evidence>
<sequence length="389" mass="42090">MTTPVIAIIGAGPCGLTLARLLECKGIDYAVYERDESENTNRAGGSLDIHPETGQRALQECGLFDAFKKYARYDDTVLSLLDKSGKQHLQIGQGRDAPEIDRKELRQILLDAIPKDKTRWGHTLTGATLGEDGRPVLQFANGVVVSGFKLVVGTDGAWSKVRPLLTQATPQYSGKTYLEARINLDSPLYETLSKSRGAGTTISVGSGTPIITQRQGNGSYRTYFGLPVPADFFKSGGKVGLQDAEATRGLLLSDFYADGWSDDHKALIRHATDFRTWPLYSLSAEDMNWTPVPGATLAGDAAHLAMPNGEGVNLAMTDALNLADKIAEHGVENIDLAVREYEQEMFPRGEETISEGKAMTGIMYGEDPQPFVEIFSAFGAGGDGEEGEH</sequence>
<evidence type="ECO:0000259" key="5">
    <source>
        <dbReference type="Pfam" id="PF01494"/>
    </source>
</evidence>
<dbReference type="AlphaFoldDB" id="A0AAE0NQE2"/>
<dbReference type="InterPro" id="IPR002938">
    <property type="entry name" value="FAD-bd"/>
</dbReference>
<comment type="caution">
    <text evidence="6">The sequence shown here is derived from an EMBL/GenBank/DDBJ whole genome shotgun (WGS) entry which is preliminary data.</text>
</comment>
<feature type="domain" description="FAD-binding" evidence="5">
    <location>
        <begin position="3"/>
        <end position="349"/>
    </location>
</feature>
<keyword evidence="7" id="KW-1185">Reference proteome</keyword>
<dbReference type="Proteomes" id="UP001285441">
    <property type="component" value="Unassembled WGS sequence"/>
</dbReference>
<dbReference type="SUPFAM" id="SSF51905">
    <property type="entry name" value="FAD/NAD(P)-binding domain"/>
    <property type="match status" value="1"/>
</dbReference>
<dbReference type="GO" id="GO:0071949">
    <property type="term" value="F:FAD binding"/>
    <property type="evidence" value="ECO:0007669"/>
    <property type="project" value="InterPro"/>
</dbReference>
<dbReference type="InterPro" id="IPR036188">
    <property type="entry name" value="FAD/NAD-bd_sf"/>
</dbReference>
<protein>
    <recommendedName>
        <fullName evidence="5">FAD-binding domain-containing protein</fullName>
    </recommendedName>
</protein>
<evidence type="ECO:0000256" key="3">
    <source>
        <dbReference type="ARBA" id="ARBA00023002"/>
    </source>
</evidence>
<keyword evidence="3" id="KW-0560">Oxidoreductase</keyword>
<organism evidence="6 7">
    <name type="scientific">Podospora didyma</name>
    <dbReference type="NCBI Taxonomy" id="330526"/>
    <lineage>
        <taxon>Eukaryota</taxon>
        <taxon>Fungi</taxon>
        <taxon>Dikarya</taxon>
        <taxon>Ascomycota</taxon>
        <taxon>Pezizomycotina</taxon>
        <taxon>Sordariomycetes</taxon>
        <taxon>Sordariomycetidae</taxon>
        <taxon>Sordariales</taxon>
        <taxon>Podosporaceae</taxon>
        <taxon>Podospora</taxon>
    </lineage>
</organism>
<dbReference type="PANTHER" id="PTHR46972">
    <property type="entry name" value="MONOOXYGENASE ASQM-RELATED"/>
    <property type="match status" value="1"/>
</dbReference>
<dbReference type="EMBL" id="JAULSW010000004">
    <property type="protein sequence ID" value="KAK3385730.1"/>
    <property type="molecule type" value="Genomic_DNA"/>
</dbReference>
<keyword evidence="4" id="KW-0503">Monooxygenase</keyword>
<reference evidence="6" key="2">
    <citation type="submission" date="2023-06" db="EMBL/GenBank/DDBJ databases">
        <authorList>
            <consortium name="Lawrence Berkeley National Laboratory"/>
            <person name="Haridas S."/>
            <person name="Hensen N."/>
            <person name="Bonometti L."/>
            <person name="Westerberg I."/>
            <person name="Brannstrom I.O."/>
            <person name="Guillou S."/>
            <person name="Cros-Aarteil S."/>
            <person name="Calhoun S."/>
            <person name="Kuo A."/>
            <person name="Mondo S."/>
            <person name="Pangilinan J."/>
            <person name="Riley R."/>
            <person name="LaButti K."/>
            <person name="Andreopoulos B."/>
            <person name="Lipzen A."/>
            <person name="Chen C."/>
            <person name="Yanf M."/>
            <person name="Daum C."/>
            <person name="Ng V."/>
            <person name="Clum A."/>
            <person name="Steindorff A."/>
            <person name="Ohm R."/>
            <person name="Martin F."/>
            <person name="Silar P."/>
            <person name="Natvig D."/>
            <person name="Lalanne C."/>
            <person name="Gautier V."/>
            <person name="Ament-velasquez S.L."/>
            <person name="Kruys A."/>
            <person name="Hutchinson M.I."/>
            <person name="Powell A.J."/>
            <person name="Barry K."/>
            <person name="Miller A.N."/>
            <person name="Grigoriev I.V."/>
            <person name="Debuchy R."/>
            <person name="Gladieux P."/>
            <person name="Thoren M.H."/>
            <person name="Johannesson H."/>
        </authorList>
    </citation>
    <scope>NUCLEOTIDE SEQUENCE</scope>
    <source>
        <strain evidence="6">CBS 232.78</strain>
    </source>
</reference>
<keyword evidence="1" id="KW-0285">Flavoprotein</keyword>
<dbReference type="GO" id="GO:0004497">
    <property type="term" value="F:monooxygenase activity"/>
    <property type="evidence" value="ECO:0007669"/>
    <property type="project" value="UniProtKB-KW"/>
</dbReference>
<keyword evidence="2" id="KW-0274">FAD</keyword>
<dbReference type="PANTHER" id="PTHR46972:SF1">
    <property type="entry name" value="FAD DEPENDENT OXIDOREDUCTASE DOMAIN-CONTAINING PROTEIN"/>
    <property type="match status" value="1"/>
</dbReference>
<reference evidence="6" key="1">
    <citation type="journal article" date="2023" name="Mol. Phylogenet. Evol.">
        <title>Genome-scale phylogeny and comparative genomics of the fungal order Sordariales.</title>
        <authorList>
            <person name="Hensen N."/>
            <person name="Bonometti L."/>
            <person name="Westerberg I."/>
            <person name="Brannstrom I.O."/>
            <person name="Guillou S."/>
            <person name="Cros-Aarteil S."/>
            <person name="Calhoun S."/>
            <person name="Haridas S."/>
            <person name="Kuo A."/>
            <person name="Mondo S."/>
            <person name="Pangilinan J."/>
            <person name="Riley R."/>
            <person name="LaButti K."/>
            <person name="Andreopoulos B."/>
            <person name="Lipzen A."/>
            <person name="Chen C."/>
            <person name="Yan M."/>
            <person name="Daum C."/>
            <person name="Ng V."/>
            <person name="Clum A."/>
            <person name="Steindorff A."/>
            <person name="Ohm R.A."/>
            <person name="Martin F."/>
            <person name="Silar P."/>
            <person name="Natvig D.O."/>
            <person name="Lalanne C."/>
            <person name="Gautier V."/>
            <person name="Ament-Velasquez S.L."/>
            <person name="Kruys A."/>
            <person name="Hutchinson M.I."/>
            <person name="Powell A.J."/>
            <person name="Barry K."/>
            <person name="Miller A.N."/>
            <person name="Grigoriev I.V."/>
            <person name="Debuchy R."/>
            <person name="Gladieux P."/>
            <person name="Hiltunen Thoren M."/>
            <person name="Johannesson H."/>
        </authorList>
    </citation>
    <scope>NUCLEOTIDE SEQUENCE</scope>
    <source>
        <strain evidence="6">CBS 232.78</strain>
    </source>
</reference>
<dbReference type="PRINTS" id="PR00420">
    <property type="entry name" value="RNGMNOXGNASE"/>
</dbReference>
<evidence type="ECO:0000313" key="7">
    <source>
        <dbReference type="Proteomes" id="UP001285441"/>
    </source>
</evidence>
<proteinExistence type="predicted"/>
<accession>A0AAE0NQE2</accession>